<evidence type="ECO:0000313" key="5">
    <source>
        <dbReference type="EMBL" id="QSI83980.1"/>
    </source>
</evidence>
<accession>A0A898IL83</accession>
<evidence type="ECO:0000256" key="1">
    <source>
        <dbReference type="ARBA" id="ARBA00004613"/>
    </source>
</evidence>
<comment type="subcellular location">
    <subcellularLocation>
        <location evidence="1">Secreted</location>
    </subcellularLocation>
</comment>
<proteinExistence type="evidence at transcript level"/>
<dbReference type="EMBL" id="MW575076">
    <property type="protein sequence ID" value="QSI83980.1"/>
    <property type="molecule type" value="mRNA"/>
</dbReference>
<organism evidence="5">
    <name type="scientific">Calliophis bivirgatus</name>
    <name type="common">Blue Malaysian coral snake</name>
    <name type="synonym">Maticora bivirgata</name>
    <dbReference type="NCBI Taxonomy" id="8633"/>
    <lineage>
        <taxon>Eukaryota</taxon>
        <taxon>Metazoa</taxon>
        <taxon>Chordata</taxon>
        <taxon>Craniata</taxon>
        <taxon>Vertebrata</taxon>
        <taxon>Euteleostomi</taxon>
        <taxon>Lepidosauria</taxon>
        <taxon>Squamata</taxon>
        <taxon>Bifurcata</taxon>
        <taxon>Unidentata</taxon>
        <taxon>Episquamata</taxon>
        <taxon>Toxicofera</taxon>
        <taxon>Serpentes</taxon>
        <taxon>Colubroidea</taxon>
        <taxon>Elapidae</taxon>
        <taxon>Elapinae</taxon>
        <taxon>Calliophis</taxon>
    </lineage>
</organism>
<dbReference type="AlphaFoldDB" id="A0A898IL83"/>
<evidence type="ECO:0000256" key="3">
    <source>
        <dbReference type="ARBA" id="ARBA00023157"/>
    </source>
</evidence>
<keyword evidence="2" id="KW-0964">Secreted</keyword>
<keyword evidence="3" id="KW-1015">Disulfide bond</keyword>
<keyword evidence="4" id="KW-0732">Signal</keyword>
<reference evidence="5" key="1">
    <citation type="journal article" name="Toxins">
        <title>Electric Blue: Molecular Evolution of Three-Finger Toxins in the Long-Glanded Coral Snake Species Calliophis bivirgatus.</title>
        <authorList>
            <person name="Dashevsky D."/>
            <person name="Rokyta D."/>
            <person name="Frank N."/>
            <person name="Nouwens A."/>
            <person name="Fry B.G."/>
        </authorList>
    </citation>
    <scope>NUCLEOTIDE SEQUENCE</scope>
    <source>
        <tissue evidence="5">Venom gland</tissue>
    </source>
</reference>
<evidence type="ECO:0000256" key="4">
    <source>
        <dbReference type="SAM" id="SignalP"/>
    </source>
</evidence>
<evidence type="ECO:0000256" key="2">
    <source>
        <dbReference type="ARBA" id="ARBA00022525"/>
    </source>
</evidence>
<dbReference type="InterPro" id="IPR045860">
    <property type="entry name" value="Snake_toxin-like_sf"/>
</dbReference>
<protein>
    <submittedName>
        <fullName evidence="5">Three-finger toxin</fullName>
    </submittedName>
</protein>
<feature type="chain" id="PRO_5032587201" evidence="4">
    <location>
        <begin position="22"/>
        <end position="80"/>
    </location>
</feature>
<dbReference type="Gene3D" id="2.10.60.10">
    <property type="entry name" value="CD59"/>
    <property type="match status" value="1"/>
</dbReference>
<sequence length="80" mass="9004">MKTLLLTLVVLTIMCLDLGYTMQCYHGGDLNTIKTCDKRDPLCFKKLFNNPFFKAPKTLRGCASRCPPDYDCCSTDLCNA</sequence>
<dbReference type="SUPFAM" id="SSF57302">
    <property type="entry name" value="Snake toxin-like"/>
    <property type="match status" value="1"/>
</dbReference>
<name>A0A898IL83_CALBG</name>
<dbReference type="GO" id="GO:0005576">
    <property type="term" value="C:extracellular region"/>
    <property type="evidence" value="ECO:0007669"/>
    <property type="project" value="UniProtKB-SubCell"/>
</dbReference>
<feature type="signal peptide" evidence="4">
    <location>
        <begin position="1"/>
        <end position="21"/>
    </location>
</feature>